<comment type="caution">
    <text evidence="3">The sequence shown here is derived from an EMBL/GenBank/DDBJ whole genome shotgun (WGS) entry which is preliminary data.</text>
</comment>
<dbReference type="Pfam" id="PF01638">
    <property type="entry name" value="HxlR"/>
    <property type="match status" value="1"/>
</dbReference>
<dbReference type="Proteomes" id="UP000244450">
    <property type="component" value="Unassembled WGS sequence"/>
</dbReference>
<protein>
    <recommendedName>
        <fullName evidence="2">HTH hxlR-type domain-containing protein</fullName>
    </recommendedName>
</protein>
<feature type="region of interest" description="Disordered" evidence="1">
    <location>
        <begin position="1"/>
        <end position="21"/>
    </location>
</feature>
<organism evidence="3 4">
    <name type="scientific">Chitinophaga parva</name>
    <dbReference type="NCBI Taxonomy" id="2169414"/>
    <lineage>
        <taxon>Bacteria</taxon>
        <taxon>Pseudomonadati</taxon>
        <taxon>Bacteroidota</taxon>
        <taxon>Chitinophagia</taxon>
        <taxon>Chitinophagales</taxon>
        <taxon>Chitinophagaceae</taxon>
        <taxon>Chitinophaga</taxon>
    </lineage>
</organism>
<proteinExistence type="predicted"/>
<evidence type="ECO:0000313" key="4">
    <source>
        <dbReference type="Proteomes" id="UP000244450"/>
    </source>
</evidence>
<feature type="domain" description="HTH hxlR-type" evidence="2">
    <location>
        <begin position="17"/>
        <end position="54"/>
    </location>
</feature>
<dbReference type="AlphaFoldDB" id="A0A2T7BG98"/>
<gene>
    <name evidence="3" type="ORF">DCC81_13465</name>
</gene>
<evidence type="ECO:0000259" key="2">
    <source>
        <dbReference type="Pfam" id="PF01638"/>
    </source>
</evidence>
<name>A0A2T7BG98_9BACT</name>
<evidence type="ECO:0000313" key="3">
    <source>
        <dbReference type="EMBL" id="PUZ25309.1"/>
    </source>
</evidence>
<reference evidence="3 4" key="1">
    <citation type="submission" date="2018-04" db="EMBL/GenBank/DDBJ databases">
        <title>Chitinophaga fuyangensis sp. nov., isolated from soil in a chemical factory.</title>
        <authorList>
            <person name="Chen K."/>
        </authorList>
    </citation>
    <scope>NUCLEOTIDE SEQUENCE [LARGE SCALE GENOMIC DNA]</scope>
    <source>
        <strain evidence="3 4">LY-1</strain>
    </source>
</reference>
<sequence>MLKEAKKSKLCLAAKPHQKSKPVAPPFVTYRLSVPGKRLRPIIDAMANWAFQDMKAAARLKSKQAT</sequence>
<dbReference type="EMBL" id="QCYK01000002">
    <property type="protein sequence ID" value="PUZ25309.1"/>
    <property type="molecule type" value="Genomic_DNA"/>
</dbReference>
<evidence type="ECO:0000256" key="1">
    <source>
        <dbReference type="SAM" id="MobiDB-lite"/>
    </source>
</evidence>
<dbReference type="InterPro" id="IPR002577">
    <property type="entry name" value="HTH_HxlR"/>
</dbReference>
<accession>A0A2T7BG98</accession>
<dbReference type="Gene3D" id="1.10.10.10">
    <property type="entry name" value="Winged helix-like DNA-binding domain superfamily/Winged helix DNA-binding domain"/>
    <property type="match status" value="1"/>
</dbReference>
<dbReference type="InterPro" id="IPR036388">
    <property type="entry name" value="WH-like_DNA-bd_sf"/>
</dbReference>
<keyword evidence="4" id="KW-1185">Reference proteome</keyword>